<keyword evidence="2 5" id="KW-0479">Metal-binding</keyword>
<evidence type="ECO:0000256" key="5">
    <source>
        <dbReference type="RuleBase" id="RU361277"/>
    </source>
</evidence>
<dbReference type="SMART" id="SM00829">
    <property type="entry name" value="PKS_ER"/>
    <property type="match status" value="1"/>
</dbReference>
<dbReference type="InterPro" id="IPR047109">
    <property type="entry name" value="CAD-like"/>
</dbReference>
<dbReference type="Gene3D" id="3.90.180.10">
    <property type="entry name" value="Medium-chain alcohol dehydrogenases, catalytic domain"/>
    <property type="match status" value="1"/>
</dbReference>
<dbReference type="Pfam" id="PF08240">
    <property type="entry name" value="ADH_N"/>
    <property type="match status" value="1"/>
</dbReference>
<proteinExistence type="inferred from homology"/>
<keyword evidence="8" id="KW-1185">Reference proteome</keyword>
<feature type="domain" description="Enoyl reductase (ER)" evidence="6">
    <location>
        <begin position="26"/>
        <end position="361"/>
    </location>
</feature>
<accession>A0ABS5P6N4</accession>
<comment type="cofactor">
    <cofactor evidence="1 5">
        <name>Zn(2+)</name>
        <dbReference type="ChEBI" id="CHEBI:29105"/>
    </cofactor>
</comment>
<dbReference type="RefSeq" id="WP_213293553.1">
    <property type="nucleotide sequence ID" value="NZ_JAGYVZ010000001.1"/>
</dbReference>
<dbReference type="InterPro" id="IPR002328">
    <property type="entry name" value="ADH_Zn_CS"/>
</dbReference>
<name>A0ABS5P6N4_9FLAO</name>
<dbReference type="InterPro" id="IPR036291">
    <property type="entry name" value="NAD(P)-bd_dom_sf"/>
</dbReference>
<keyword evidence="4" id="KW-0560">Oxidoreductase</keyword>
<comment type="caution">
    <text evidence="7">The sequence shown here is derived from an EMBL/GenBank/DDBJ whole genome shotgun (WGS) entry which is preliminary data.</text>
</comment>
<dbReference type="SUPFAM" id="SSF50129">
    <property type="entry name" value="GroES-like"/>
    <property type="match status" value="1"/>
</dbReference>
<dbReference type="SUPFAM" id="SSF51735">
    <property type="entry name" value="NAD(P)-binding Rossmann-fold domains"/>
    <property type="match status" value="1"/>
</dbReference>
<dbReference type="Proteomes" id="UP000722625">
    <property type="component" value="Unassembled WGS sequence"/>
</dbReference>
<keyword evidence="3 5" id="KW-0862">Zinc</keyword>
<evidence type="ECO:0000313" key="8">
    <source>
        <dbReference type="Proteomes" id="UP000722625"/>
    </source>
</evidence>
<dbReference type="EMBL" id="JAGYVZ010000001">
    <property type="protein sequence ID" value="MBS7229431.1"/>
    <property type="molecule type" value="Genomic_DNA"/>
</dbReference>
<evidence type="ECO:0000256" key="1">
    <source>
        <dbReference type="ARBA" id="ARBA00001947"/>
    </source>
</evidence>
<dbReference type="Gene3D" id="3.40.50.720">
    <property type="entry name" value="NAD(P)-binding Rossmann-like Domain"/>
    <property type="match status" value="1"/>
</dbReference>
<evidence type="ECO:0000259" key="6">
    <source>
        <dbReference type="SMART" id="SM00829"/>
    </source>
</evidence>
<dbReference type="InterPro" id="IPR011032">
    <property type="entry name" value="GroES-like_sf"/>
</dbReference>
<protein>
    <submittedName>
        <fullName evidence="7">NAD(P)-dependent alcohol dehydrogenase</fullName>
    </submittedName>
</protein>
<evidence type="ECO:0000256" key="2">
    <source>
        <dbReference type="ARBA" id="ARBA00022723"/>
    </source>
</evidence>
<dbReference type="InterPro" id="IPR013149">
    <property type="entry name" value="ADH-like_C"/>
</dbReference>
<dbReference type="PROSITE" id="PS00059">
    <property type="entry name" value="ADH_ZINC"/>
    <property type="match status" value="1"/>
</dbReference>
<dbReference type="Pfam" id="PF00107">
    <property type="entry name" value="ADH_zinc_N"/>
    <property type="match status" value="1"/>
</dbReference>
<comment type="similarity">
    <text evidence="5">Belongs to the zinc-containing alcohol dehydrogenase family.</text>
</comment>
<evidence type="ECO:0000256" key="3">
    <source>
        <dbReference type="ARBA" id="ARBA00022833"/>
    </source>
</evidence>
<evidence type="ECO:0000256" key="4">
    <source>
        <dbReference type="ARBA" id="ARBA00023002"/>
    </source>
</evidence>
<dbReference type="PANTHER" id="PTHR42683">
    <property type="entry name" value="ALDEHYDE REDUCTASE"/>
    <property type="match status" value="1"/>
</dbReference>
<dbReference type="InterPro" id="IPR013154">
    <property type="entry name" value="ADH-like_N"/>
</dbReference>
<dbReference type="InterPro" id="IPR020843">
    <property type="entry name" value="ER"/>
</dbReference>
<gene>
    <name evidence="7" type="ORF">KHA90_00195</name>
</gene>
<dbReference type="CDD" id="cd05283">
    <property type="entry name" value="CAD1"/>
    <property type="match status" value="1"/>
</dbReference>
<reference evidence="7 8" key="1">
    <citation type="journal article" date="2018" name="Int. J. Syst. Evol. Microbiol.">
        <title>Flavobacterium chryseum sp. nov. and Flavobacterium psychroterrae sp. nov., novel environmental bacteria isolated from Antarctica.</title>
        <authorList>
            <person name="Kralova S."/>
            <person name="Svec P."/>
            <person name="Busse H.J."/>
            <person name="Stankova E."/>
            <person name="Vaczi P."/>
            <person name="Sedlacek I."/>
        </authorList>
    </citation>
    <scope>NUCLEOTIDE SEQUENCE [LARGE SCALE GENOMIC DNA]</scope>
    <source>
        <strain evidence="7 8">CCM 8827</strain>
    </source>
</reference>
<sequence length="373" mass="40574">MSNTIIFDESKKFVTKAYGASGNIFGGKTLEPIEIERYKPKVDEVLIEILYCGVCHSDIHQVNNDWNNTIYPCVPGHEIIGKVIEAGSGVSKFSVNDIVGVGCMIDSCQECKSCQDGQEQFCLGPVAQTMTYNGYFKPDGSDYNTFGGFSTHIVVKDSFVLSIPNSLKYSAAAPILCAGVTTYSPLKHWGVKRGDSVGIIGIGGLGHMGVMIARAMGAKVTAITTKEEKRSLALELGADDVLISEDEKAMKAKETSFDFLLCTIPESFDITPYISLLAPRGTIVTVGLLGPYKSPTNNMEVAKFGRSVAGSLIGGIAETQEVLDFCAEHNILPQVEMIDIKDINKAFDKIKDEEVRFRYVIDMESLKVDSEKA</sequence>
<evidence type="ECO:0000313" key="7">
    <source>
        <dbReference type="EMBL" id="MBS7229431.1"/>
    </source>
</evidence>
<organism evidence="7 8">
    <name type="scientific">Flavobacterium psychroterrae</name>
    <dbReference type="NCBI Taxonomy" id="2133767"/>
    <lineage>
        <taxon>Bacteria</taxon>
        <taxon>Pseudomonadati</taxon>
        <taxon>Bacteroidota</taxon>
        <taxon>Flavobacteriia</taxon>
        <taxon>Flavobacteriales</taxon>
        <taxon>Flavobacteriaceae</taxon>
        <taxon>Flavobacterium</taxon>
    </lineage>
</organism>